<feature type="signal peptide" evidence="1">
    <location>
        <begin position="1"/>
        <end position="30"/>
    </location>
</feature>
<sequence length="748" mass="84554">MPTRSHLRSTITLLLTLLFFIATNSQETHATTDDAWWNNNWPYRISIEVSQDGPVAANLNFSELFDNLGLNQALLDLRSIRVIPYKDGKPGSPVPFQETYSTLIIDADSLGDDTSGHWIPEESISDIRIDSERFTQGIGSLYLHARILDSSLSENGFSFQFNSSSLGDWSKYETLLYDVCSEVNNEAIDQTPDLYSFELYGLTNCPIYEIKGPGLAINRWNGVSVSLKPYGSCLSPNLSDIEAMKFQLKVNMPWDNGGYFDPGDEVDFWMDNFRLVDQDGDGQIIWNAMDEFDKYYIYFDTLNHEGHPKPAMDVFDEPILTSSLGEPEAGGYFHKIDGVSDNQITVWNAPPTEKIIQTYKTPIASQPLEIHAAKGEFEPIQLVINSPSEQTLPISVGNLFHDNGRNIIDASYFDIFRVDFVEISTLSDQYSRLGYFPDPLFPINNHQSVTFKTGLNQPLWFRIKVPLDATPGTYHGEIIIGKTNIPIKLIVWNFELPEGLIFNSKFGFNLDQAIEAYQAGACQEAFKASVDETFHDYRISPSFSENPEIPDEVLLYTLSSYEVVSAHDLQIELGKKVWWEFTYTDTPPFANPGVIDRTGVESRILPVLAWLDRVDGLVYLKTNDWDIDPWTQAFSNGASNGDGYLFYPPNEPFQPCTPEGTRLIPSIRLELLREGLEDYAYLWLLNKGNPAIGIENKSDSLASGIIQSDTLFSHNPTSFYDIRDKIALLLESEVIDSNIYFFLPYVCH</sequence>
<feature type="chain" id="PRO_5007096303" description="Glycoside hydrolase 123 catalytic domain-containing protein" evidence="1">
    <location>
        <begin position="31"/>
        <end position="748"/>
    </location>
</feature>
<accession>A0A101FX42</accession>
<dbReference type="EMBL" id="LGFU01000075">
    <property type="protein sequence ID" value="KUK46089.1"/>
    <property type="molecule type" value="Genomic_DNA"/>
</dbReference>
<dbReference type="Proteomes" id="UP000064249">
    <property type="component" value="Unassembled WGS sequence"/>
</dbReference>
<dbReference type="InterPro" id="IPR025150">
    <property type="entry name" value="GH123_cat"/>
</dbReference>
<evidence type="ECO:0000313" key="4">
    <source>
        <dbReference type="Proteomes" id="UP000064249"/>
    </source>
</evidence>
<protein>
    <recommendedName>
        <fullName evidence="2">Glycoside hydrolase 123 catalytic domain-containing protein</fullName>
    </recommendedName>
</protein>
<gene>
    <name evidence="3" type="ORF">XD73_1037</name>
</gene>
<comment type="caution">
    <text evidence="3">The sequence shown here is derived from an EMBL/GenBank/DDBJ whole genome shotgun (WGS) entry which is preliminary data.</text>
</comment>
<reference evidence="3 4" key="1">
    <citation type="journal article" date="2015" name="MBio">
        <title>Genome-Resolved Metagenomic Analysis Reveals Roles for Candidate Phyla and Other Microbial Community Members in Biogeochemical Transformations in Oil Reservoirs.</title>
        <authorList>
            <person name="Hu P."/>
            <person name="Tom L."/>
            <person name="Singh A."/>
            <person name="Thomas B.C."/>
            <person name="Baker B.J."/>
            <person name="Piceno Y.M."/>
            <person name="Andersen G.L."/>
            <person name="Banfield J.F."/>
        </authorList>
    </citation>
    <scope>NUCLEOTIDE SEQUENCE [LARGE SCALE GENOMIC DNA]</scope>
    <source>
        <strain evidence="3">46_16</strain>
    </source>
</reference>
<dbReference type="Pfam" id="PF13320">
    <property type="entry name" value="GH123_cat"/>
    <property type="match status" value="1"/>
</dbReference>
<dbReference type="AlphaFoldDB" id="A0A101FX42"/>
<keyword evidence="1" id="KW-0732">Signal</keyword>
<name>A0A101FX42_9CHLR</name>
<organism evidence="3 4">
    <name type="scientific">Anaerolinea thermophila</name>
    <dbReference type="NCBI Taxonomy" id="167964"/>
    <lineage>
        <taxon>Bacteria</taxon>
        <taxon>Bacillati</taxon>
        <taxon>Chloroflexota</taxon>
        <taxon>Anaerolineae</taxon>
        <taxon>Anaerolineales</taxon>
        <taxon>Anaerolineaceae</taxon>
        <taxon>Anaerolinea</taxon>
    </lineage>
</organism>
<feature type="domain" description="Glycoside hydrolase 123 catalytic" evidence="2">
    <location>
        <begin position="570"/>
        <end position="683"/>
    </location>
</feature>
<evidence type="ECO:0000256" key="1">
    <source>
        <dbReference type="SAM" id="SignalP"/>
    </source>
</evidence>
<evidence type="ECO:0000259" key="2">
    <source>
        <dbReference type="Pfam" id="PF13320"/>
    </source>
</evidence>
<proteinExistence type="predicted"/>
<evidence type="ECO:0000313" key="3">
    <source>
        <dbReference type="EMBL" id="KUK46089.1"/>
    </source>
</evidence>